<dbReference type="OrthoDB" id="9776369at2"/>
<keyword evidence="2" id="KW-0813">Transport</keyword>
<dbReference type="PANTHER" id="PTHR43820:SF4">
    <property type="entry name" value="HIGH-AFFINITY BRANCHED-CHAIN AMINO ACID TRANSPORT ATP-BINDING PROTEIN LIVF"/>
    <property type="match status" value="1"/>
</dbReference>
<dbReference type="InterPro" id="IPR003593">
    <property type="entry name" value="AAA+_ATPase"/>
</dbReference>
<keyword evidence="8" id="KW-1185">Reference proteome</keyword>
<dbReference type="PROSITE" id="PS50893">
    <property type="entry name" value="ABC_TRANSPORTER_2"/>
    <property type="match status" value="1"/>
</dbReference>
<evidence type="ECO:0000256" key="5">
    <source>
        <dbReference type="ARBA" id="ARBA00022970"/>
    </source>
</evidence>
<comment type="similarity">
    <text evidence="1">Belongs to the ABC transporter superfamily.</text>
</comment>
<evidence type="ECO:0000256" key="3">
    <source>
        <dbReference type="ARBA" id="ARBA00022741"/>
    </source>
</evidence>
<proteinExistence type="inferred from homology"/>
<dbReference type="SMART" id="SM00382">
    <property type="entry name" value="AAA"/>
    <property type="match status" value="1"/>
</dbReference>
<protein>
    <submittedName>
        <fullName evidence="7">Branched-chain amino acid transport ATP-binding protein LivF</fullName>
    </submittedName>
</protein>
<accession>A0A072MZ34</accession>
<dbReference type="Pfam" id="PF00005">
    <property type="entry name" value="ABC_tran"/>
    <property type="match status" value="1"/>
</dbReference>
<name>A0A072MZ34_9GAMM</name>
<evidence type="ECO:0000256" key="2">
    <source>
        <dbReference type="ARBA" id="ARBA00022448"/>
    </source>
</evidence>
<reference evidence="7 8" key="1">
    <citation type="submission" date="2012-12" db="EMBL/GenBank/DDBJ databases">
        <title>Genome assembly of Marinobacter sp. AK21.</title>
        <authorList>
            <person name="Khatri I."/>
            <person name="Kumar R."/>
            <person name="Vaidya B."/>
            <person name="Subramanian S."/>
            <person name="Pinnaka A."/>
        </authorList>
    </citation>
    <scope>NUCLEOTIDE SEQUENCE [LARGE SCALE GENOMIC DNA]</scope>
    <source>
        <strain evidence="7 8">AK21</strain>
    </source>
</reference>
<feature type="domain" description="ABC transporter" evidence="6">
    <location>
        <begin position="2"/>
        <end position="235"/>
    </location>
</feature>
<dbReference type="InterPro" id="IPR027417">
    <property type="entry name" value="P-loop_NTPase"/>
</dbReference>
<evidence type="ECO:0000256" key="4">
    <source>
        <dbReference type="ARBA" id="ARBA00022840"/>
    </source>
</evidence>
<sequence>MLQLKNVDVCYGSFKALSDISMTVDTGELVVLLGANGAGKTTLFNAISGLVKPAAGDIQFEDKHLNGMKPNAVVSSGVVQCAEGRKLFPQMSVMQNLMMGAFVHRRDRAGNRKRLNEVLELFPILEDKAQQPAGSLSGGQQQMVAIGRAMMSRPRLLMLDEPSLGLAPLVVKQMFETIQQINSLGTTVLLAEQNAFAALKIAHRAYVMENGHLVMEGDRETMLGNEQVRKAYIGA</sequence>
<dbReference type="PANTHER" id="PTHR43820">
    <property type="entry name" value="HIGH-AFFINITY BRANCHED-CHAIN AMINO ACID TRANSPORT ATP-BINDING PROTEIN LIVF"/>
    <property type="match status" value="1"/>
</dbReference>
<organism evidence="7 8">
    <name type="scientific">Marinobacter nitratireducens</name>
    <dbReference type="NCBI Taxonomy" id="1137280"/>
    <lineage>
        <taxon>Bacteria</taxon>
        <taxon>Pseudomonadati</taxon>
        <taxon>Pseudomonadota</taxon>
        <taxon>Gammaproteobacteria</taxon>
        <taxon>Pseudomonadales</taxon>
        <taxon>Marinobacteraceae</taxon>
        <taxon>Marinobacter</taxon>
    </lineage>
</organism>
<evidence type="ECO:0000313" key="7">
    <source>
        <dbReference type="EMBL" id="KEF29988.1"/>
    </source>
</evidence>
<dbReference type="Gene3D" id="3.40.50.300">
    <property type="entry name" value="P-loop containing nucleotide triphosphate hydrolases"/>
    <property type="match status" value="1"/>
</dbReference>
<dbReference type="InterPro" id="IPR017871">
    <property type="entry name" value="ABC_transporter-like_CS"/>
</dbReference>
<comment type="caution">
    <text evidence="7">The sequence shown here is derived from an EMBL/GenBank/DDBJ whole genome shotgun (WGS) entry which is preliminary data.</text>
</comment>
<keyword evidence="5" id="KW-0029">Amino-acid transport</keyword>
<dbReference type="RefSeq" id="WP_036133814.1">
    <property type="nucleotide sequence ID" value="NZ_ANIE01000009.1"/>
</dbReference>
<dbReference type="Proteomes" id="UP000035057">
    <property type="component" value="Unassembled WGS sequence"/>
</dbReference>
<dbReference type="EMBL" id="ANIE01000009">
    <property type="protein sequence ID" value="KEF29988.1"/>
    <property type="molecule type" value="Genomic_DNA"/>
</dbReference>
<dbReference type="InterPro" id="IPR003439">
    <property type="entry name" value="ABC_transporter-like_ATP-bd"/>
</dbReference>
<keyword evidence="3" id="KW-0547">Nucleotide-binding</keyword>
<dbReference type="STRING" id="1137280.D777_03164"/>
<dbReference type="GO" id="GO:0016887">
    <property type="term" value="F:ATP hydrolysis activity"/>
    <property type="evidence" value="ECO:0007669"/>
    <property type="project" value="InterPro"/>
</dbReference>
<dbReference type="GO" id="GO:0005524">
    <property type="term" value="F:ATP binding"/>
    <property type="evidence" value="ECO:0007669"/>
    <property type="project" value="UniProtKB-KW"/>
</dbReference>
<evidence type="ECO:0000256" key="1">
    <source>
        <dbReference type="ARBA" id="ARBA00005417"/>
    </source>
</evidence>
<dbReference type="InterPro" id="IPR052156">
    <property type="entry name" value="BCAA_Transport_ATP-bd_LivF"/>
</dbReference>
<dbReference type="CDD" id="cd03224">
    <property type="entry name" value="ABC_TM1139_LivF_branched"/>
    <property type="match status" value="1"/>
</dbReference>
<dbReference type="PATRIC" id="fig|1137280.3.peg.2980"/>
<dbReference type="SUPFAM" id="SSF52540">
    <property type="entry name" value="P-loop containing nucleoside triphosphate hydrolases"/>
    <property type="match status" value="1"/>
</dbReference>
<dbReference type="AlphaFoldDB" id="A0A072MZ34"/>
<gene>
    <name evidence="7" type="ORF">D777_03164</name>
</gene>
<evidence type="ECO:0000259" key="6">
    <source>
        <dbReference type="PROSITE" id="PS50893"/>
    </source>
</evidence>
<dbReference type="PROSITE" id="PS00211">
    <property type="entry name" value="ABC_TRANSPORTER_1"/>
    <property type="match status" value="1"/>
</dbReference>
<evidence type="ECO:0000313" key="8">
    <source>
        <dbReference type="Proteomes" id="UP000035057"/>
    </source>
</evidence>
<dbReference type="GO" id="GO:0015658">
    <property type="term" value="F:branched-chain amino acid transmembrane transporter activity"/>
    <property type="evidence" value="ECO:0007669"/>
    <property type="project" value="TreeGrafter"/>
</dbReference>
<keyword evidence="4 7" id="KW-0067">ATP-binding</keyword>
<dbReference type="GO" id="GO:0015807">
    <property type="term" value="P:L-amino acid transport"/>
    <property type="evidence" value="ECO:0007669"/>
    <property type="project" value="TreeGrafter"/>
</dbReference>